<dbReference type="SUPFAM" id="SSF81901">
    <property type="entry name" value="HCP-like"/>
    <property type="match status" value="1"/>
</dbReference>
<dbReference type="SUPFAM" id="SSF144232">
    <property type="entry name" value="HIT/MYND zinc finger-like"/>
    <property type="match status" value="1"/>
</dbReference>
<evidence type="ECO:0000259" key="6">
    <source>
        <dbReference type="PROSITE" id="PS50865"/>
    </source>
</evidence>
<keyword evidence="1" id="KW-0479">Metal-binding</keyword>
<proteinExistence type="predicted"/>
<evidence type="ECO:0000256" key="1">
    <source>
        <dbReference type="ARBA" id="ARBA00022723"/>
    </source>
</evidence>
<dbReference type="Gene3D" id="6.10.140.2220">
    <property type="match status" value="1"/>
</dbReference>
<dbReference type="PROSITE" id="PS50865">
    <property type="entry name" value="ZF_MYND_2"/>
    <property type="match status" value="1"/>
</dbReference>
<dbReference type="InterPro" id="IPR050767">
    <property type="entry name" value="Sel1_AlgK"/>
</dbReference>
<dbReference type="Gene3D" id="1.25.40.10">
    <property type="entry name" value="Tetratricopeptide repeat domain"/>
    <property type="match status" value="1"/>
</dbReference>
<dbReference type="Proteomes" id="UP001224775">
    <property type="component" value="Unassembled WGS sequence"/>
</dbReference>
<evidence type="ECO:0000313" key="8">
    <source>
        <dbReference type="Proteomes" id="UP001224775"/>
    </source>
</evidence>
<gene>
    <name evidence="7" type="ORF">QTG54_015635</name>
</gene>
<keyword evidence="2 4" id="KW-0863">Zinc-finger</keyword>
<evidence type="ECO:0000256" key="2">
    <source>
        <dbReference type="ARBA" id="ARBA00022771"/>
    </source>
</evidence>
<dbReference type="PANTHER" id="PTHR11102">
    <property type="entry name" value="SEL-1-LIKE PROTEIN"/>
    <property type="match status" value="1"/>
</dbReference>
<dbReference type="PROSITE" id="PS50089">
    <property type="entry name" value="ZF_RING_2"/>
    <property type="match status" value="1"/>
</dbReference>
<evidence type="ECO:0000256" key="4">
    <source>
        <dbReference type="PROSITE-ProRule" id="PRU00134"/>
    </source>
</evidence>
<dbReference type="GO" id="GO:0005789">
    <property type="term" value="C:endoplasmic reticulum membrane"/>
    <property type="evidence" value="ECO:0007669"/>
    <property type="project" value="TreeGrafter"/>
</dbReference>
<protein>
    <recommendedName>
        <fullName evidence="9">MYND-type domain-containing protein</fullName>
    </recommendedName>
</protein>
<keyword evidence="8" id="KW-1185">Reference proteome</keyword>
<dbReference type="InterPro" id="IPR001841">
    <property type="entry name" value="Znf_RING"/>
</dbReference>
<feature type="domain" description="MYND-type" evidence="6">
    <location>
        <begin position="14"/>
        <end position="55"/>
    </location>
</feature>
<dbReference type="Pfam" id="PF01753">
    <property type="entry name" value="zf-MYND"/>
    <property type="match status" value="1"/>
</dbReference>
<dbReference type="EMBL" id="JATAAI010000045">
    <property type="protein sequence ID" value="KAK1733780.1"/>
    <property type="molecule type" value="Genomic_DNA"/>
</dbReference>
<feature type="domain" description="RING-type" evidence="5">
    <location>
        <begin position="79"/>
        <end position="128"/>
    </location>
</feature>
<evidence type="ECO:0000259" key="5">
    <source>
        <dbReference type="PROSITE" id="PS50089"/>
    </source>
</evidence>
<name>A0AAD8XUS1_9STRA</name>
<dbReference type="GO" id="GO:0036503">
    <property type="term" value="P:ERAD pathway"/>
    <property type="evidence" value="ECO:0007669"/>
    <property type="project" value="TreeGrafter"/>
</dbReference>
<evidence type="ECO:0008006" key="9">
    <source>
        <dbReference type="Google" id="ProtNLM"/>
    </source>
</evidence>
<accession>A0AAD8XUS1</accession>
<sequence length="304" mass="34411">MSSDLEAETGNICCASCDIAEVDVIKLKECNDCDLVRYCSDECQEKHRPHHESKCKERAAELRDEILFRQPESSHHGDCPICFLPLSIDTDESSLYGCCSKLICNGCAYANQKRAFKENLEHNCPFCRKILTKTQEEMIQNNMKRADANDPVALQDMAKRYYHEGDYERSFQYWTNAAELGDAEAHHCLSIMYAKGEGAEKNEKMELYHEEEAAIRGHPTARHFLACMELINERFGRAVKHLIIAANLGFDESVQALKTRYADGKVSKEDFAAALRAHHAAVDATKSPQREVAAKAEATGWRRI</sequence>
<evidence type="ECO:0000313" key="7">
    <source>
        <dbReference type="EMBL" id="KAK1733780.1"/>
    </source>
</evidence>
<keyword evidence="3" id="KW-0862">Zinc</keyword>
<evidence type="ECO:0000256" key="3">
    <source>
        <dbReference type="ARBA" id="ARBA00022833"/>
    </source>
</evidence>
<dbReference type="InterPro" id="IPR002893">
    <property type="entry name" value="Znf_MYND"/>
</dbReference>
<reference evidence="7" key="1">
    <citation type="submission" date="2023-06" db="EMBL/GenBank/DDBJ databases">
        <title>Survivors Of The Sea: Transcriptome response of Skeletonema marinoi to long-term dormancy.</title>
        <authorList>
            <person name="Pinder M.I.M."/>
            <person name="Kourtchenko O."/>
            <person name="Robertson E.K."/>
            <person name="Larsson T."/>
            <person name="Maumus F."/>
            <person name="Osuna-Cruz C.M."/>
            <person name="Vancaester E."/>
            <person name="Stenow R."/>
            <person name="Vandepoele K."/>
            <person name="Ploug H."/>
            <person name="Bruchert V."/>
            <person name="Godhe A."/>
            <person name="Topel M."/>
        </authorList>
    </citation>
    <scope>NUCLEOTIDE SEQUENCE</scope>
    <source>
        <strain evidence="7">R05AC</strain>
    </source>
</reference>
<dbReference type="InterPro" id="IPR011990">
    <property type="entry name" value="TPR-like_helical_dom_sf"/>
</dbReference>
<dbReference type="AlphaFoldDB" id="A0AAD8XUS1"/>
<comment type="caution">
    <text evidence="7">The sequence shown here is derived from an EMBL/GenBank/DDBJ whole genome shotgun (WGS) entry which is preliminary data.</text>
</comment>
<organism evidence="7 8">
    <name type="scientific">Skeletonema marinoi</name>
    <dbReference type="NCBI Taxonomy" id="267567"/>
    <lineage>
        <taxon>Eukaryota</taxon>
        <taxon>Sar</taxon>
        <taxon>Stramenopiles</taxon>
        <taxon>Ochrophyta</taxon>
        <taxon>Bacillariophyta</taxon>
        <taxon>Coscinodiscophyceae</taxon>
        <taxon>Thalassiosirophycidae</taxon>
        <taxon>Thalassiosirales</taxon>
        <taxon>Skeletonemataceae</taxon>
        <taxon>Skeletonema</taxon>
        <taxon>Skeletonema marinoi-dohrnii complex</taxon>
    </lineage>
</organism>
<dbReference type="PANTHER" id="PTHR11102:SF147">
    <property type="entry name" value="SEL1L ADAPTOR SUBUNIT OF ERAD E3 UBIQUITIN LIGASE"/>
    <property type="match status" value="1"/>
</dbReference>
<dbReference type="GO" id="GO:0008270">
    <property type="term" value="F:zinc ion binding"/>
    <property type="evidence" value="ECO:0007669"/>
    <property type="project" value="UniProtKB-KW"/>
</dbReference>